<proteinExistence type="predicted"/>
<reference evidence="2 3" key="1">
    <citation type="submission" date="2017-10" db="EMBL/GenBank/DDBJ databases">
        <title>Draft genome of Lysinibacillus fusiformis strain Juneja, a laboratory-derived pathogen of Drosophila melanogaster.</title>
        <authorList>
            <person name="Smith B.R."/>
            <person name="Unckless R.L."/>
        </authorList>
    </citation>
    <scope>NUCLEOTIDE SEQUENCE [LARGE SCALE GENOMIC DNA]</scope>
    <source>
        <strain evidence="2 3">Juneja</strain>
    </source>
</reference>
<dbReference type="EMBL" id="PDFK01000014">
    <property type="protein sequence ID" value="PKU49736.1"/>
    <property type="molecule type" value="Genomic_DNA"/>
</dbReference>
<evidence type="ECO:0000313" key="2">
    <source>
        <dbReference type="EMBL" id="PKU49736.1"/>
    </source>
</evidence>
<feature type="domain" description="DUF7660" evidence="1">
    <location>
        <begin position="12"/>
        <end position="84"/>
    </location>
</feature>
<protein>
    <recommendedName>
        <fullName evidence="1">DUF7660 domain-containing protein</fullName>
    </recommendedName>
</protein>
<organism evidence="2 3">
    <name type="scientific">Lysinibacillus fusiformis</name>
    <dbReference type="NCBI Taxonomy" id="28031"/>
    <lineage>
        <taxon>Bacteria</taxon>
        <taxon>Bacillati</taxon>
        <taxon>Bacillota</taxon>
        <taxon>Bacilli</taxon>
        <taxon>Bacillales</taxon>
        <taxon>Bacillaceae</taxon>
        <taxon>Lysinibacillus</taxon>
    </lineage>
</organism>
<evidence type="ECO:0000259" key="1">
    <source>
        <dbReference type="Pfam" id="PF24693"/>
    </source>
</evidence>
<accession>A0A2I0UUL0</accession>
<name>A0A2I0UUL0_9BACI</name>
<sequence length="84" mass="10094">MDWYNKIENVSNKQQFLEFVNLLSADYKKNIDEWENKSIDLFLQAIEGWMEDMEGFYENSGLDTPKNIDWKLLSIMLYVGKIYE</sequence>
<dbReference type="InterPro" id="IPR056077">
    <property type="entry name" value="DUF7660"/>
</dbReference>
<gene>
    <name evidence="2" type="ORF">CRI88_21860</name>
</gene>
<dbReference type="Pfam" id="PF24693">
    <property type="entry name" value="DUF7660"/>
    <property type="match status" value="1"/>
</dbReference>
<dbReference type="RefSeq" id="WP_036127392.1">
    <property type="nucleotide sequence ID" value="NZ_JAZBNI010000001.1"/>
</dbReference>
<dbReference type="AlphaFoldDB" id="A0A2I0UUL0"/>
<evidence type="ECO:0000313" key="3">
    <source>
        <dbReference type="Proteomes" id="UP000234956"/>
    </source>
</evidence>
<dbReference type="Proteomes" id="UP000234956">
    <property type="component" value="Unassembled WGS sequence"/>
</dbReference>
<comment type="caution">
    <text evidence="2">The sequence shown here is derived from an EMBL/GenBank/DDBJ whole genome shotgun (WGS) entry which is preliminary data.</text>
</comment>